<dbReference type="GO" id="GO:0005313">
    <property type="term" value="F:L-glutamate transmembrane transporter activity"/>
    <property type="evidence" value="ECO:0007669"/>
    <property type="project" value="Ensembl"/>
</dbReference>
<organism evidence="18 19">
    <name type="scientific">Podarcis muralis</name>
    <name type="common">Wall lizard</name>
    <name type="synonym">Lacerta muralis</name>
    <dbReference type="NCBI Taxonomy" id="64176"/>
    <lineage>
        <taxon>Eukaryota</taxon>
        <taxon>Metazoa</taxon>
        <taxon>Chordata</taxon>
        <taxon>Craniata</taxon>
        <taxon>Vertebrata</taxon>
        <taxon>Euteleostomi</taxon>
        <taxon>Lepidosauria</taxon>
        <taxon>Squamata</taxon>
        <taxon>Bifurcata</taxon>
        <taxon>Unidentata</taxon>
        <taxon>Episquamata</taxon>
        <taxon>Laterata</taxon>
        <taxon>Lacertibaenia</taxon>
        <taxon>Lacertidae</taxon>
        <taxon>Podarcis</taxon>
    </lineage>
</organism>
<dbReference type="OMA" id="QRLYTSM"/>
<dbReference type="GO" id="GO:0005743">
    <property type="term" value="C:mitochondrial inner membrane"/>
    <property type="evidence" value="ECO:0007669"/>
    <property type="project" value="UniProtKB-SubCell"/>
</dbReference>
<evidence type="ECO:0000256" key="6">
    <source>
        <dbReference type="ARBA" id="ARBA00022792"/>
    </source>
</evidence>
<evidence type="ECO:0000256" key="7">
    <source>
        <dbReference type="ARBA" id="ARBA00022989"/>
    </source>
</evidence>
<evidence type="ECO:0000256" key="2">
    <source>
        <dbReference type="ARBA" id="ARBA00006375"/>
    </source>
</evidence>
<name>A0A670IDQ1_PODMU</name>
<comment type="catalytic activity">
    <reaction evidence="14">
        <text>L-glutamate(in) + H(+)(in) = L-glutamate(out) + H(+)(out)</text>
        <dbReference type="Rhea" id="RHEA:70955"/>
        <dbReference type="ChEBI" id="CHEBI:15378"/>
        <dbReference type="ChEBI" id="CHEBI:29985"/>
    </reaction>
</comment>
<evidence type="ECO:0000256" key="4">
    <source>
        <dbReference type="ARBA" id="ARBA00022692"/>
    </source>
</evidence>
<dbReference type="InterPro" id="IPR051028">
    <property type="entry name" value="Mito_Solute_Carrier"/>
</dbReference>
<keyword evidence="9 15" id="KW-0472">Membrane</keyword>
<reference evidence="18 19" key="1">
    <citation type="journal article" date="2019" name="Proc. Natl. Acad. Sci. U.S.A.">
        <title>Regulatory changes in pterin and carotenoid genes underlie balanced color polymorphisms in the wall lizard.</title>
        <authorList>
            <person name="Andrade P."/>
            <person name="Pinho C."/>
            <person name="Perez I de Lanuza G."/>
            <person name="Afonso S."/>
            <person name="Brejcha J."/>
            <person name="Rubin C.J."/>
            <person name="Wallerman O."/>
            <person name="Pereira P."/>
            <person name="Sabatino S.J."/>
            <person name="Bellati A."/>
            <person name="Pellitteri-Rosa D."/>
            <person name="Bosakova Z."/>
            <person name="Bunikis I."/>
            <person name="Carretero M.A."/>
            <person name="Feiner N."/>
            <person name="Marsik P."/>
            <person name="Pauperio F."/>
            <person name="Salvi D."/>
            <person name="Soler L."/>
            <person name="While G.M."/>
            <person name="Uller T."/>
            <person name="Font E."/>
            <person name="Andersson L."/>
            <person name="Carneiro M."/>
        </authorList>
    </citation>
    <scope>NUCLEOTIDE SEQUENCE</scope>
</reference>
<keyword evidence="5" id="KW-0677">Repeat</keyword>
<dbReference type="FunFam" id="1.50.40.10:FF:000017">
    <property type="entry name" value="Solute carrier family 25 member 22a"/>
    <property type="match status" value="1"/>
</dbReference>
<dbReference type="Pfam" id="PF00153">
    <property type="entry name" value="Mito_carr"/>
    <property type="match status" value="3"/>
</dbReference>
<dbReference type="CTD" id="79751"/>
<dbReference type="GO" id="GO:0043490">
    <property type="term" value="P:malate-aspartate shuttle"/>
    <property type="evidence" value="ECO:0007669"/>
    <property type="project" value="TreeGrafter"/>
</dbReference>
<dbReference type="PANTHER" id="PTHR45678">
    <property type="entry name" value="MITOCHONDRIAL 2-OXODICARBOXYLATE CARRIER 1-RELATED"/>
    <property type="match status" value="1"/>
</dbReference>
<dbReference type="InterPro" id="IPR002067">
    <property type="entry name" value="MCP"/>
</dbReference>
<dbReference type="PROSITE" id="PS50920">
    <property type="entry name" value="SOLCAR"/>
    <property type="match status" value="3"/>
</dbReference>
<evidence type="ECO:0000256" key="11">
    <source>
        <dbReference type="ARBA" id="ARBA00041877"/>
    </source>
</evidence>
<feature type="repeat" description="Solcar" evidence="15">
    <location>
        <begin position="222"/>
        <end position="311"/>
    </location>
</feature>
<evidence type="ECO:0000313" key="19">
    <source>
        <dbReference type="Proteomes" id="UP000472272"/>
    </source>
</evidence>
<evidence type="ECO:0000256" key="12">
    <source>
        <dbReference type="ARBA" id="ARBA00041922"/>
    </source>
</evidence>
<dbReference type="AlphaFoldDB" id="A0A670IDQ1"/>
<keyword evidence="8" id="KW-0496">Mitochondrion</keyword>
<evidence type="ECO:0000256" key="10">
    <source>
        <dbReference type="ARBA" id="ARBA00040262"/>
    </source>
</evidence>
<reference evidence="18" key="3">
    <citation type="submission" date="2025-09" db="UniProtKB">
        <authorList>
            <consortium name="Ensembl"/>
        </authorList>
    </citation>
    <scope>IDENTIFICATION</scope>
</reference>
<dbReference type="GeneID" id="114599571"/>
<comment type="subcellular location">
    <subcellularLocation>
        <location evidence="1">Mitochondrion inner membrane</location>
        <topology evidence="1">Multi-pass membrane protein</topology>
    </subcellularLocation>
</comment>
<evidence type="ECO:0000256" key="14">
    <source>
        <dbReference type="ARBA" id="ARBA00048437"/>
    </source>
</evidence>
<dbReference type="RefSeq" id="XP_028590882.1">
    <property type="nucleotide sequence ID" value="XM_028735049.1"/>
</dbReference>
<evidence type="ECO:0000256" key="15">
    <source>
        <dbReference type="PROSITE-ProRule" id="PRU00282"/>
    </source>
</evidence>
<dbReference type="KEGG" id="pmua:114599571"/>
<dbReference type="Gene3D" id="1.50.40.10">
    <property type="entry name" value="Mitochondrial carrier domain"/>
    <property type="match status" value="1"/>
</dbReference>
<dbReference type="PRINTS" id="PR00926">
    <property type="entry name" value="MITOCARRIER"/>
</dbReference>
<evidence type="ECO:0000256" key="1">
    <source>
        <dbReference type="ARBA" id="ARBA00004448"/>
    </source>
</evidence>
<dbReference type="InterPro" id="IPR023395">
    <property type="entry name" value="MCP_dom_sf"/>
</dbReference>
<evidence type="ECO:0000256" key="13">
    <source>
        <dbReference type="ARBA" id="ARBA00045192"/>
    </source>
</evidence>
<evidence type="ECO:0000256" key="5">
    <source>
        <dbReference type="ARBA" id="ARBA00022737"/>
    </source>
</evidence>
<evidence type="ECO:0000256" key="3">
    <source>
        <dbReference type="ARBA" id="ARBA00022448"/>
    </source>
</evidence>
<dbReference type="InterPro" id="IPR018108">
    <property type="entry name" value="MCP_transmembrane"/>
</dbReference>
<dbReference type="PANTHER" id="PTHR45678:SF3">
    <property type="entry name" value="MITOCHONDRIAL GLUTAMATE CARRIER 1"/>
    <property type="match status" value="1"/>
</dbReference>
<dbReference type="GO" id="GO:0015183">
    <property type="term" value="F:L-aspartate transmembrane transporter activity"/>
    <property type="evidence" value="ECO:0007669"/>
    <property type="project" value="TreeGrafter"/>
</dbReference>
<comment type="function">
    <text evidence="13">Mitochondrial glutamate/H(+) symporter. Responsible for the transport of glutamate from the cytosol into the mitochondrial matrix with the concomitant import of a proton. Plays a role in the control of glucose-stimulated insulin secretion.</text>
</comment>
<comment type="similarity">
    <text evidence="2 16">Belongs to the mitochondrial carrier (TC 2.A.29) family.</text>
</comment>
<evidence type="ECO:0000313" key="18">
    <source>
        <dbReference type="Ensembl" id="ENSPMRP00000009813.1"/>
    </source>
</evidence>
<dbReference type="GeneTree" id="ENSGT00940000161196"/>
<feature type="repeat" description="Solcar" evidence="15">
    <location>
        <begin position="6"/>
        <end position="93"/>
    </location>
</feature>
<sequence length="322" mass="34875">MADKQISLPAKLINGGIAGLIGVTCVFPIDLAKTRLQNQQNGHRMYTSMSDCLIKTIRSEGYFGMYRGAAVNLTLVTPEKAIKLAANDFFRHHLAKDGKKLTLIKEMLAGCGAGTCQVIVTTPMEMLKIQLQDAGRIAAQKKLMAAQAQLNPSTGAGAAESVVETRTTAMQITRDLLRSKGIAGLYKGLGATLLRDVPFSIVYFPLFANLNKLGQTTPDVKAPFYVSFLAGCLAGSTAAVAVNPCDVIKTRLQSLQRGVNEDTYSGIIDCARKIWRNEGPTAFLKGAYCRALVIAPLFGIAQVVYFIGIAEYFLDMLPMRRD</sequence>
<evidence type="ECO:0000256" key="16">
    <source>
        <dbReference type="RuleBase" id="RU000488"/>
    </source>
</evidence>
<feature type="transmembrane region" description="Helical" evidence="17">
    <location>
        <begin position="291"/>
        <end position="314"/>
    </location>
</feature>
<feature type="repeat" description="Solcar" evidence="15">
    <location>
        <begin position="101"/>
        <end position="213"/>
    </location>
</feature>
<protein>
    <recommendedName>
        <fullName evidence="10">Mitochondrial glutamate carrier 1</fullName>
    </recommendedName>
    <alternativeName>
        <fullName evidence="12">Glutamate/H(+) symporter 1</fullName>
    </alternativeName>
    <alternativeName>
        <fullName evidence="11">Solute carrier family 25 member 22</fullName>
    </alternativeName>
</protein>
<reference evidence="18" key="2">
    <citation type="submission" date="2025-08" db="UniProtKB">
        <authorList>
            <consortium name="Ensembl"/>
        </authorList>
    </citation>
    <scope>IDENTIFICATION</scope>
</reference>
<dbReference type="OrthoDB" id="2382881at2759"/>
<keyword evidence="3 16" id="KW-0813">Transport</keyword>
<accession>A0A670IDQ1</accession>
<dbReference type="GO" id="GO:0005280">
    <property type="term" value="F:amino acid:proton symporter activity"/>
    <property type="evidence" value="ECO:0007669"/>
    <property type="project" value="Ensembl"/>
</dbReference>
<evidence type="ECO:0000256" key="8">
    <source>
        <dbReference type="ARBA" id="ARBA00023128"/>
    </source>
</evidence>
<keyword evidence="19" id="KW-1185">Reference proteome</keyword>
<dbReference type="Ensembl" id="ENSPMRT00000010458.1">
    <property type="protein sequence ID" value="ENSPMRP00000009813.1"/>
    <property type="gene ID" value="ENSPMRG00000006566.1"/>
</dbReference>
<keyword evidence="7 17" id="KW-1133">Transmembrane helix</keyword>
<evidence type="ECO:0000256" key="17">
    <source>
        <dbReference type="SAM" id="Phobius"/>
    </source>
</evidence>
<dbReference type="SUPFAM" id="SSF103506">
    <property type="entry name" value="Mitochondrial carrier"/>
    <property type="match status" value="1"/>
</dbReference>
<gene>
    <name evidence="18" type="primary">SLC25A22</name>
</gene>
<proteinExistence type="inferred from homology"/>
<keyword evidence="4 15" id="KW-0812">Transmembrane</keyword>
<feature type="transmembrane region" description="Helical" evidence="17">
    <location>
        <begin position="12"/>
        <end position="29"/>
    </location>
</feature>
<keyword evidence="6" id="KW-0999">Mitochondrion inner membrane</keyword>
<evidence type="ECO:0000256" key="9">
    <source>
        <dbReference type="ARBA" id="ARBA00023136"/>
    </source>
</evidence>
<dbReference type="Proteomes" id="UP000472272">
    <property type="component" value="Chromosome 1"/>
</dbReference>